<feature type="domain" description="N-acetyltransferase" evidence="3">
    <location>
        <begin position="8"/>
        <end position="157"/>
    </location>
</feature>
<dbReference type="InterPro" id="IPR051016">
    <property type="entry name" value="Diverse_Substrate_AcTransf"/>
</dbReference>
<dbReference type="EMBL" id="FNVD01000009">
    <property type="protein sequence ID" value="SEG03639.1"/>
    <property type="molecule type" value="Genomic_DNA"/>
</dbReference>
<reference evidence="4 5" key="1">
    <citation type="submission" date="2016-10" db="EMBL/GenBank/DDBJ databases">
        <authorList>
            <person name="de Groot N.N."/>
        </authorList>
    </citation>
    <scope>NUCLEOTIDE SEQUENCE [LARGE SCALE GENOMIC DNA]</scope>
    <source>
        <strain evidence="4 5">DSM 23413</strain>
    </source>
</reference>
<dbReference type="PROSITE" id="PS51186">
    <property type="entry name" value="GNAT"/>
    <property type="match status" value="1"/>
</dbReference>
<evidence type="ECO:0000259" key="3">
    <source>
        <dbReference type="PROSITE" id="PS51186"/>
    </source>
</evidence>
<dbReference type="SUPFAM" id="SSF55729">
    <property type="entry name" value="Acyl-CoA N-acyltransferases (Nat)"/>
    <property type="match status" value="1"/>
</dbReference>
<name>A0A1H5WVL5_9RHOB</name>
<evidence type="ECO:0000256" key="1">
    <source>
        <dbReference type="ARBA" id="ARBA00022679"/>
    </source>
</evidence>
<dbReference type="OrthoDB" id="9805924at2"/>
<evidence type="ECO:0000256" key="2">
    <source>
        <dbReference type="ARBA" id="ARBA00023315"/>
    </source>
</evidence>
<dbReference type="PANTHER" id="PTHR10545:SF42">
    <property type="entry name" value="ACETYLTRANSFERASE"/>
    <property type="match status" value="1"/>
</dbReference>
<keyword evidence="2" id="KW-0012">Acyltransferase</keyword>
<dbReference type="InterPro" id="IPR000182">
    <property type="entry name" value="GNAT_dom"/>
</dbReference>
<evidence type="ECO:0000313" key="4">
    <source>
        <dbReference type="EMBL" id="SEG03639.1"/>
    </source>
</evidence>
<dbReference type="GO" id="GO:0005840">
    <property type="term" value="C:ribosome"/>
    <property type="evidence" value="ECO:0007669"/>
    <property type="project" value="UniProtKB-KW"/>
</dbReference>
<keyword evidence="4" id="KW-0689">Ribosomal protein</keyword>
<dbReference type="Proteomes" id="UP000236742">
    <property type="component" value="Unassembled WGS sequence"/>
</dbReference>
<proteinExistence type="predicted"/>
<dbReference type="InterPro" id="IPR016181">
    <property type="entry name" value="Acyl_CoA_acyltransferase"/>
</dbReference>
<protein>
    <submittedName>
        <fullName evidence="4">Ribosomal protein S18 acetylase RimI</fullName>
    </submittedName>
</protein>
<accession>A0A1H5WVL5</accession>
<dbReference type="PANTHER" id="PTHR10545">
    <property type="entry name" value="DIAMINE N-ACETYLTRANSFERASE"/>
    <property type="match status" value="1"/>
</dbReference>
<dbReference type="Gene3D" id="3.40.630.30">
    <property type="match status" value="1"/>
</dbReference>
<keyword evidence="5" id="KW-1185">Reference proteome</keyword>
<keyword evidence="1" id="KW-0808">Transferase</keyword>
<dbReference type="GO" id="GO:0008080">
    <property type="term" value="F:N-acetyltransferase activity"/>
    <property type="evidence" value="ECO:0007669"/>
    <property type="project" value="TreeGrafter"/>
</dbReference>
<gene>
    <name evidence="4" type="ORF">SAMN05421751_10945</name>
</gene>
<keyword evidence="4" id="KW-0687">Ribonucleoprotein</keyword>
<organism evidence="4 5">
    <name type="scientific">Jhaorihella thermophila</name>
    <dbReference type="NCBI Taxonomy" id="488547"/>
    <lineage>
        <taxon>Bacteria</taxon>
        <taxon>Pseudomonadati</taxon>
        <taxon>Pseudomonadota</taxon>
        <taxon>Alphaproteobacteria</taxon>
        <taxon>Rhodobacterales</taxon>
        <taxon>Paracoccaceae</taxon>
        <taxon>Jhaorihella</taxon>
    </lineage>
</organism>
<dbReference type="AlphaFoldDB" id="A0A1H5WVL5"/>
<dbReference type="CDD" id="cd04301">
    <property type="entry name" value="NAT_SF"/>
    <property type="match status" value="1"/>
</dbReference>
<evidence type="ECO:0000313" key="5">
    <source>
        <dbReference type="Proteomes" id="UP000236742"/>
    </source>
</evidence>
<dbReference type="Pfam" id="PF00583">
    <property type="entry name" value="Acetyltransf_1"/>
    <property type="match status" value="1"/>
</dbReference>
<sequence>MNLKTSPIRIRPVTPADEPEWRRLWTAYLDFYETRVDEDIYRTSFARLLSDDPHEFHGLLAEVDGHAAGLVHYLFHRHMWKATNVCYLQDLYTEPQMRGRGVGRALIEAVYRAADSEGAPDVYWLTQEFNSTARRLYDRIGQCTPFIRYVRPPRNTQ</sequence>
<dbReference type="RefSeq" id="WP_104008298.1">
    <property type="nucleotide sequence ID" value="NZ_FNVD01000009.1"/>
</dbReference>